<dbReference type="InterPro" id="IPR045336">
    <property type="entry name" value="MmgE_PrpD_N"/>
</dbReference>
<reference evidence="4 5" key="1">
    <citation type="submission" date="2024-06" db="EMBL/GenBank/DDBJ databases">
        <title>The Natural Products Discovery Center: Release of the First 8490 Sequenced Strains for Exploring Actinobacteria Biosynthetic Diversity.</title>
        <authorList>
            <person name="Kalkreuter E."/>
            <person name="Kautsar S.A."/>
            <person name="Yang D."/>
            <person name="Bader C.D."/>
            <person name="Teijaro C.N."/>
            <person name="Fluegel L."/>
            <person name="Davis C.M."/>
            <person name="Simpson J.R."/>
            <person name="Lauterbach L."/>
            <person name="Steele A.D."/>
            <person name="Gui C."/>
            <person name="Meng S."/>
            <person name="Li G."/>
            <person name="Viehrig K."/>
            <person name="Ye F."/>
            <person name="Su P."/>
            <person name="Kiefer A.F."/>
            <person name="Nichols A."/>
            <person name="Cepeda A.J."/>
            <person name="Yan W."/>
            <person name="Fan B."/>
            <person name="Jiang Y."/>
            <person name="Adhikari A."/>
            <person name="Zheng C.-J."/>
            <person name="Schuster L."/>
            <person name="Cowan T.M."/>
            <person name="Smanski M.J."/>
            <person name="Chevrette M.G."/>
            <person name="De Carvalho L.P.S."/>
            <person name="Shen B."/>
        </authorList>
    </citation>
    <scope>NUCLEOTIDE SEQUENCE [LARGE SCALE GENOMIC DNA]</scope>
    <source>
        <strain evidence="4 5">NPDC077434</strain>
    </source>
</reference>
<organism evidence="4 5">
    <name type="scientific">Microbacterium profundi</name>
    <dbReference type="NCBI Taxonomy" id="450380"/>
    <lineage>
        <taxon>Bacteria</taxon>
        <taxon>Bacillati</taxon>
        <taxon>Actinomycetota</taxon>
        <taxon>Actinomycetes</taxon>
        <taxon>Micrococcales</taxon>
        <taxon>Microbacteriaceae</taxon>
        <taxon>Microbacterium</taxon>
    </lineage>
</organism>
<dbReference type="PANTHER" id="PTHR16943">
    <property type="entry name" value="2-METHYLCITRATE DEHYDRATASE-RELATED"/>
    <property type="match status" value="1"/>
</dbReference>
<protein>
    <submittedName>
        <fullName evidence="4">MmgE/PrpD family protein</fullName>
    </submittedName>
</protein>
<dbReference type="Proteomes" id="UP001553715">
    <property type="component" value="Unassembled WGS sequence"/>
</dbReference>
<dbReference type="Gene3D" id="3.30.1330.120">
    <property type="entry name" value="2-methylcitrate dehydratase PrpD"/>
    <property type="match status" value="1"/>
</dbReference>
<proteinExistence type="inferred from homology"/>
<dbReference type="PANTHER" id="PTHR16943:SF8">
    <property type="entry name" value="2-METHYLCITRATE DEHYDRATASE"/>
    <property type="match status" value="1"/>
</dbReference>
<evidence type="ECO:0000259" key="2">
    <source>
        <dbReference type="Pfam" id="PF03972"/>
    </source>
</evidence>
<dbReference type="InterPro" id="IPR045337">
    <property type="entry name" value="MmgE_PrpD_C"/>
</dbReference>
<dbReference type="InterPro" id="IPR005656">
    <property type="entry name" value="MmgE_PrpD"/>
</dbReference>
<keyword evidence="5" id="KW-1185">Reference proteome</keyword>
<dbReference type="SUPFAM" id="SSF103378">
    <property type="entry name" value="2-methylcitrate dehydratase PrpD"/>
    <property type="match status" value="1"/>
</dbReference>
<sequence>MSEQKPIALIIADWADALRFEDLPADVVESIKSRVLDTLGIAVAASVLDTSQAVQQYARDNGGTAQATALGVEVQVPASRAAFVNGVLAHSLDYDDTHLPSVLHPSASVVPAVLAYAQAKNLSGRDVIRAIAIGLEVCIRLGMAGYDRETQNSTYFEHGQHATSICGAMGSAAAVGALAGDASTIANALGVAASMASGIIECNRTGGTVKRIHCGWAAQSAVSAVELVELGLTGPPTVIEGRFGFLQAWLHGTFDTSEITDGLGTDWVIPDIFFKPYPANHFTHAAVDAAAAMRRAGIVADDVAEFVLGVPAANIRTIGEPIEVKRRPETAYMAQFSGPYAVAAGLLGGGGLEVGLDDYTDELANDPIRRAIMAKVSVVADERCSDIFPMQFPAVLTARLHDGREIVEEVFVNRGGNRNPLSFDELTTKFRDNALRVLAEQAVADLEQGCRTLDTLNNLHSIFEPLSTIAAVPAV</sequence>
<dbReference type="Pfam" id="PF19305">
    <property type="entry name" value="MmgE_PrpD_C"/>
    <property type="match status" value="1"/>
</dbReference>
<evidence type="ECO:0000313" key="4">
    <source>
        <dbReference type="EMBL" id="MEW1975468.1"/>
    </source>
</evidence>
<dbReference type="EMBL" id="JBFBMH010000013">
    <property type="protein sequence ID" value="MEW1975468.1"/>
    <property type="molecule type" value="Genomic_DNA"/>
</dbReference>
<evidence type="ECO:0000256" key="1">
    <source>
        <dbReference type="ARBA" id="ARBA00006174"/>
    </source>
</evidence>
<feature type="domain" description="MmgE/PrpD C-terminal" evidence="3">
    <location>
        <begin position="277"/>
        <end position="443"/>
    </location>
</feature>
<accession>A0ABV3LL17</accession>
<evidence type="ECO:0000259" key="3">
    <source>
        <dbReference type="Pfam" id="PF19305"/>
    </source>
</evidence>
<comment type="similarity">
    <text evidence="1">Belongs to the PrpD family.</text>
</comment>
<dbReference type="InterPro" id="IPR042183">
    <property type="entry name" value="MmgE/PrpD_sf_1"/>
</dbReference>
<comment type="caution">
    <text evidence="4">The sequence shown here is derived from an EMBL/GenBank/DDBJ whole genome shotgun (WGS) entry which is preliminary data.</text>
</comment>
<dbReference type="InterPro" id="IPR042188">
    <property type="entry name" value="MmgE/PrpD_sf_2"/>
</dbReference>
<dbReference type="RefSeq" id="WP_366232964.1">
    <property type="nucleotide sequence ID" value="NZ_JBFBMH010000013.1"/>
</dbReference>
<dbReference type="Gene3D" id="1.10.4100.10">
    <property type="entry name" value="2-methylcitrate dehydratase PrpD"/>
    <property type="match status" value="1"/>
</dbReference>
<feature type="domain" description="MmgE/PrpD N-terminal" evidence="2">
    <location>
        <begin position="11"/>
        <end position="252"/>
    </location>
</feature>
<name>A0ABV3LL17_9MICO</name>
<evidence type="ECO:0000313" key="5">
    <source>
        <dbReference type="Proteomes" id="UP001553715"/>
    </source>
</evidence>
<dbReference type="Pfam" id="PF03972">
    <property type="entry name" value="MmgE_PrpD_N"/>
    <property type="match status" value="1"/>
</dbReference>
<gene>
    <name evidence="4" type="ORF">AB0301_10395</name>
</gene>
<dbReference type="InterPro" id="IPR036148">
    <property type="entry name" value="MmgE/PrpD_sf"/>
</dbReference>